<gene>
    <name evidence="5" type="ORF">JKF63_02376</name>
</gene>
<proteinExistence type="inferred from homology"/>
<feature type="region of interest" description="Disordered" evidence="4">
    <location>
        <begin position="586"/>
        <end position="614"/>
    </location>
</feature>
<dbReference type="Gene3D" id="3.30.420.40">
    <property type="match status" value="3"/>
</dbReference>
<dbReference type="SUPFAM" id="SSF53067">
    <property type="entry name" value="Actin-like ATPase domain"/>
    <property type="match status" value="2"/>
</dbReference>
<sequence>MLSYAVGISLGASSSYVAVAPVSSATGTGAVFDAASIKVVANTSGHRNTPVVAALTEHELLFGDNALHQYARQPQRVVPYLFTYAAAAASIADAQHTPAAESVNKGGLGEAPSDLLRVVEAAAKQKYKGHCQLTQAASGTRCFGFEYTSESNSEPVDSFISAEDLFIRFLNYIKEHSVDGACGLTTTTGSGDAVPTSTKLFLTLVVPRYAFPDAADNAHVAHRGRSVEWLKEAVQSSHLGAVVLNTSVIFSDEAVVAAYDAATQERGVPRLLSTSPHNVLVVDWGAHSLSLSLLCSRGGVLVCPPQHNSFPYRCFTKQSSALSDGCFAVGAGSGGDALDVALAERVAAQYVTQNRRLFASPSRNFNALLRLNHTLPSFGSVEHPATEFLKEVIPSRAMRRLVMLMADKKVSLNTNPQAASVSVEVEAFYEGMDLMDTQTLSRNKLDNAIRSEWVLVDLFNKALRAFAEKYKDTWSEGFVDTVLFAGGMCQMASLTKLLAASIQSLEQRPPLFTASVRVFDSSIIGNGVCADELLSVGGCQQSCRVAQSYTNKQLALSRVPRKGAGKMRVVVAAQAAEAASSVWSALTKNDDGGDDDDSSSSSSENGKGEGLTSGPHSGAFISANVYLYVGKTAALIPAATQQLPSASLCVLLPRSAALPCRVAIPWSPPSPDAQTVLYLFTDAYGTPPTDPKRELVEVRPVCSTGLVISAAAAVTHAGALDPLCIVFTAQVRSSEVSEKEVQVSVQLVRVPSVGNADIASLVLTPGVVCSSSEIILQ</sequence>
<evidence type="ECO:0008006" key="7">
    <source>
        <dbReference type="Google" id="ProtNLM"/>
    </source>
</evidence>
<reference evidence="5 6" key="1">
    <citation type="submission" date="2021-02" db="EMBL/GenBank/DDBJ databases">
        <title>Porcisia hertigi Genome sequencing and assembly.</title>
        <authorList>
            <person name="Almutairi H."/>
            <person name="Gatherer D."/>
        </authorList>
    </citation>
    <scope>NUCLEOTIDE SEQUENCE [LARGE SCALE GENOMIC DNA]</scope>
    <source>
        <strain evidence="5 6">C119</strain>
    </source>
</reference>
<protein>
    <recommendedName>
        <fullName evidence="7">Actin-like protein</fullName>
    </recommendedName>
</protein>
<name>A0A836IJP0_9TRYP</name>
<accession>A0A836IJP0</accession>
<evidence type="ECO:0000256" key="3">
    <source>
        <dbReference type="RuleBase" id="RU003322"/>
    </source>
</evidence>
<evidence type="ECO:0000256" key="4">
    <source>
        <dbReference type="SAM" id="MobiDB-lite"/>
    </source>
</evidence>
<dbReference type="InterPro" id="IPR043129">
    <property type="entry name" value="ATPase_NBD"/>
</dbReference>
<dbReference type="InterPro" id="IPR013126">
    <property type="entry name" value="Hsp_70_fam"/>
</dbReference>
<dbReference type="Proteomes" id="UP000674318">
    <property type="component" value="Chromosome 32"/>
</dbReference>
<keyword evidence="2 3" id="KW-0067">ATP-binding</keyword>
<dbReference type="AlphaFoldDB" id="A0A836IJP0"/>
<dbReference type="Gene3D" id="3.90.640.10">
    <property type="entry name" value="Actin, Chain A, domain 4"/>
    <property type="match status" value="1"/>
</dbReference>
<evidence type="ECO:0000313" key="6">
    <source>
        <dbReference type="Proteomes" id="UP000674318"/>
    </source>
</evidence>
<dbReference type="KEGG" id="phet:94288481"/>
<dbReference type="GO" id="GO:0140662">
    <property type="term" value="F:ATP-dependent protein folding chaperone"/>
    <property type="evidence" value="ECO:0007669"/>
    <property type="project" value="InterPro"/>
</dbReference>
<dbReference type="GeneID" id="94288481"/>
<keyword evidence="1 3" id="KW-0547">Nucleotide-binding</keyword>
<dbReference type="PANTHER" id="PTHR19375">
    <property type="entry name" value="HEAT SHOCK PROTEIN 70KDA"/>
    <property type="match status" value="1"/>
</dbReference>
<organism evidence="5 6">
    <name type="scientific">Porcisia hertigi</name>
    <dbReference type="NCBI Taxonomy" id="2761500"/>
    <lineage>
        <taxon>Eukaryota</taxon>
        <taxon>Discoba</taxon>
        <taxon>Euglenozoa</taxon>
        <taxon>Kinetoplastea</taxon>
        <taxon>Metakinetoplastina</taxon>
        <taxon>Trypanosomatida</taxon>
        <taxon>Trypanosomatidae</taxon>
        <taxon>Leishmaniinae</taxon>
        <taxon>Porcisia</taxon>
    </lineage>
</organism>
<dbReference type="RefSeq" id="XP_067754561.1">
    <property type="nucleotide sequence ID" value="XM_067898404.1"/>
</dbReference>
<dbReference type="GO" id="GO:0005524">
    <property type="term" value="F:ATP binding"/>
    <property type="evidence" value="ECO:0007669"/>
    <property type="project" value="UniProtKB-KW"/>
</dbReference>
<keyword evidence="6" id="KW-1185">Reference proteome</keyword>
<comment type="similarity">
    <text evidence="3">Belongs to the heat shock protein 70 family.</text>
</comment>
<comment type="caution">
    <text evidence="5">The sequence shown here is derived from an EMBL/GenBank/DDBJ whole genome shotgun (WGS) entry which is preliminary data.</text>
</comment>
<dbReference type="OrthoDB" id="278093at2759"/>
<evidence type="ECO:0000256" key="2">
    <source>
        <dbReference type="ARBA" id="ARBA00022840"/>
    </source>
</evidence>
<dbReference type="EMBL" id="JAFJZO010000032">
    <property type="protein sequence ID" value="KAG5496078.1"/>
    <property type="molecule type" value="Genomic_DNA"/>
</dbReference>
<evidence type="ECO:0000313" key="5">
    <source>
        <dbReference type="EMBL" id="KAG5496078.1"/>
    </source>
</evidence>
<evidence type="ECO:0000256" key="1">
    <source>
        <dbReference type="ARBA" id="ARBA00022741"/>
    </source>
</evidence>